<name>A0ABU4SZU1_9PSEU</name>
<evidence type="ECO:0000313" key="3">
    <source>
        <dbReference type="Proteomes" id="UP001285521"/>
    </source>
</evidence>
<dbReference type="EMBL" id="JAXAVW010000010">
    <property type="protein sequence ID" value="MDX8031427.1"/>
    <property type="molecule type" value="Genomic_DNA"/>
</dbReference>
<protein>
    <submittedName>
        <fullName evidence="2">Trypco2 family protein</fullName>
    </submittedName>
</protein>
<gene>
    <name evidence="2" type="ORF">SK803_14475</name>
</gene>
<dbReference type="Proteomes" id="UP001285521">
    <property type="component" value="Unassembled WGS sequence"/>
</dbReference>
<keyword evidence="3" id="KW-1185">Reference proteome</keyword>
<organism evidence="2 3">
    <name type="scientific">Lentzea miocenica</name>
    <dbReference type="NCBI Taxonomy" id="3095431"/>
    <lineage>
        <taxon>Bacteria</taxon>
        <taxon>Bacillati</taxon>
        <taxon>Actinomycetota</taxon>
        <taxon>Actinomycetes</taxon>
        <taxon>Pseudonocardiales</taxon>
        <taxon>Pseudonocardiaceae</taxon>
        <taxon>Lentzea</taxon>
    </lineage>
</organism>
<sequence>MGEIGLKDTIDALRDELLAAMEQARDKGVQFPVTGVQLEFHVGVKKTGEGKAGLKFWVLELGSGGSFARETIQKVIVTLGAPTDSAGVPVKVSDVTEDRP</sequence>
<reference evidence="2 3" key="1">
    <citation type="submission" date="2023-11" db="EMBL/GenBank/DDBJ databases">
        <title>Lentzea sokolovensis, sp. nov., Lentzea kristufkii, sp. nov., and Lentzea miocenensis, sp. nov., rare actinobacteria from Sokolov Coal Basin, Miocene lacustrine sediment, Czech Republic.</title>
        <authorList>
            <person name="Lara A."/>
            <person name="Kotroba L."/>
            <person name="Nouioui I."/>
            <person name="Neumann-Schaal M."/>
            <person name="Mast Y."/>
            <person name="Chronakova A."/>
        </authorList>
    </citation>
    <scope>NUCLEOTIDE SEQUENCE [LARGE SCALE GENOMIC DNA]</scope>
    <source>
        <strain evidence="2 3">BCCO 10_0856</strain>
    </source>
</reference>
<dbReference type="RefSeq" id="WP_319966487.1">
    <property type="nucleotide sequence ID" value="NZ_JAXAVW010000010.1"/>
</dbReference>
<dbReference type="InterPro" id="IPR045608">
    <property type="entry name" value="Trypco2"/>
</dbReference>
<evidence type="ECO:0000313" key="2">
    <source>
        <dbReference type="EMBL" id="MDX8031427.1"/>
    </source>
</evidence>
<feature type="domain" description="Trypsin-co-occurring" evidence="1">
    <location>
        <begin position="4"/>
        <end position="79"/>
    </location>
</feature>
<comment type="caution">
    <text evidence="2">The sequence shown here is derived from an EMBL/GenBank/DDBJ whole genome shotgun (WGS) entry which is preliminary data.</text>
</comment>
<dbReference type="Pfam" id="PF19631">
    <property type="entry name" value="Trypco2"/>
    <property type="match status" value="1"/>
</dbReference>
<evidence type="ECO:0000259" key="1">
    <source>
        <dbReference type="Pfam" id="PF19631"/>
    </source>
</evidence>
<accession>A0ABU4SZU1</accession>
<proteinExistence type="predicted"/>